<dbReference type="PANTHER" id="PTHR11360:SF250">
    <property type="entry name" value="MFS-TYPE TRANSPORTER AFUA_1G00970"/>
    <property type="match status" value="1"/>
</dbReference>
<feature type="transmembrane region" description="Helical" evidence="4">
    <location>
        <begin position="336"/>
        <end position="356"/>
    </location>
</feature>
<comment type="subcellular location">
    <subcellularLocation>
        <location evidence="1">Membrane</location>
        <topology evidence="1">Multi-pass membrane protein</topology>
    </subcellularLocation>
</comment>
<comment type="caution">
    <text evidence="6">The sequence shown here is derived from an EMBL/GenBank/DDBJ whole genome shotgun (WGS) entry which is preliminary data.</text>
</comment>
<evidence type="ECO:0000313" key="6">
    <source>
        <dbReference type="EMBL" id="GCB26917.1"/>
    </source>
</evidence>
<dbReference type="Gene3D" id="1.20.1250.20">
    <property type="entry name" value="MFS general substrate transporter like domains"/>
    <property type="match status" value="1"/>
</dbReference>
<dbReference type="GO" id="GO:0022857">
    <property type="term" value="F:transmembrane transporter activity"/>
    <property type="evidence" value="ECO:0007669"/>
    <property type="project" value="InterPro"/>
</dbReference>
<feature type="region of interest" description="Disordered" evidence="3">
    <location>
        <begin position="207"/>
        <end position="241"/>
    </location>
</feature>
<feature type="transmembrane region" description="Helical" evidence="4">
    <location>
        <begin position="283"/>
        <end position="305"/>
    </location>
</feature>
<dbReference type="EMBL" id="BDHI01000028">
    <property type="protein sequence ID" value="GCB26917.1"/>
    <property type="molecule type" value="Genomic_DNA"/>
</dbReference>
<reference evidence="6 7" key="1">
    <citation type="submission" date="2016-09" db="EMBL/GenBank/DDBJ databases">
        <title>Aspergillus awamori IFM 58123T.</title>
        <authorList>
            <person name="Kusuya Y."/>
            <person name="Shimizu M."/>
            <person name="Takahashi H."/>
            <person name="Yaguchi T."/>
        </authorList>
    </citation>
    <scope>NUCLEOTIDE SEQUENCE [LARGE SCALE GENOMIC DNA]</scope>
    <source>
        <strain evidence="6 7">IFM 58123</strain>
    </source>
</reference>
<evidence type="ECO:0000256" key="3">
    <source>
        <dbReference type="SAM" id="MobiDB-lite"/>
    </source>
</evidence>
<keyword evidence="4" id="KW-0472">Membrane</keyword>
<feature type="transmembrane region" description="Helical" evidence="4">
    <location>
        <begin position="24"/>
        <end position="48"/>
    </location>
</feature>
<keyword evidence="4" id="KW-0812">Transmembrane</keyword>
<dbReference type="InterPro" id="IPR050327">
    <property type="entry name" value="Proton-linked_MCT"/>
</dbReference>
<dbReference type="Proteomes" id="UP000286921">
    <property type="component" value="Unassembled WGS sequence"/>
</dbReference>
<name>A0A401L5Z4_ASPAW</name>
<dbReference type="SUPFAM" id="SSF103473">
    <property type="entry name" value="MFS general substrate transporter"/>
    <property type="match status" value="1"/>
</dbReference>
<evidence type="ECO:0000256" key="2">
    <source>
        <dbReference type="ARBA" id="ARBA00006727"/>
    </source>
</evidence>
<evidence type="ECO:0000256" key="1">
    <source>
        <dbReference type="ARBA" id="ARBA00004141"/>
    </source>
</evidence>
<organism evidence="6 7">
    <name type="scientific">Aspergillus awamori</name>
    <name type="common">Black koji mold</name>
    <dbReference type="NCBI Taxonomy" id="105351"/>
    <lineage>
        <taxon>Eukaryota</taxon>
        <taxon>Fungi</taxon>
        <taxon>Dikarya</taxon>
        <taxon>Ascomycota</taxon>
        <taxon>Pezizomycotina</taxon>
        <taxon>Eurotiomycetes</taxon>
        <taxon>Eurotiomycetidae</taxon>
        <taxon>Eurotiales</taxon>
        <taxon>Aspergillaceae</taxon>
        <taxon>Aspergillus</taxon>
    </lineage>
</organism>
<dbReference type="InterPro" id="IPR036259">
    <property type="entry name" value="MFS_trans_sf"/>
</dbReference>
<accession>A0A401L5Z4</accession>
<feature type="domain" description="Major facilitator superfamily (MFS) profile" evidence="5">
    <location>
        <begin position="19"/>
        <end position="420"/>
    </location>
</feature>
<evidence type="ECO:0000259" key="5">
    <source>
        <dbReference type="PROSITE" id="PS50850"/>
    </source>
</evidence>
<feature type="transmembrane region" description="Helical" evidence="4">
    <location>
        <begin position="121"/>
        <end position="142"/>
    </location>
</feature>
<feature type="transmembrane region" description="Helical" evidence="4">
    <location>
        <begin position="148"/>
        <end position="169"/>
    </location>
</feature>
<feature type="transmembrane region" description="Helical" evidence="4">
    <location>
        <begin position="60"/>
        <end position="83"/>
    </location>
</feature>
<dbReference type="GO" id="GO:0016020">
    <property type="term" value="C:membrane"/>
    <property type="evidence" value="ECO:0007669"/>
    <property type="project" value="UniProtKB-SubCell"/>
</dbReference>
<evidence type="ECO:0000256" key="4">
    <source>
        <dbReference type="SAM" id="Phobius"/>
    </source>
</evidence>
<feature type="transmembrane region" description="Helical" evidence="4">
    <location>
        <begin position="89"/>
        <end position="109"/>
    </location>
</feature>
<comment type="similarity">
    <text evidence="2">Belongs to the major facilitator superfamily. Monocarboxylate porter (TC 2.A.1.13) family.</text>
</comment>
<dbReference type="InterPro" id="IPR011701">
    <property type="entry name" value="MFS"/>
</dbReference>
<feature type="transmembrane region" description="Helical" evidence="4">
    <location>
        <begin position="181"/>
        <end position="205"/>
    </location>
</feature>
<feature type="transmembrane region" description="Helical" evidence="4">
    <location>
        <begin position="249"/>
        <end position="271"/>
    </location>
</feature>
<feature type="compositionally biased region" description="Low complexity" evidence="3">
    <location>
        <begin position="212"/>
        <end position="221"/>
    </location>
</feature>
<feature type="transmembrane region" description="Helical" evidence="4">
    <location>
        <begin position="368"/>
        <end position="386"/>
    </location>
</feature>
<dbReference type="AlphaFoldDB" id="A0A401L5Z4"/>
<proteinExistence type="inferred from homology"/>
<dbReference type="InterPro" id="IPR020846">
    <property type="entry name" value="MFS_dom"/>
</dbReference>
<dbReference type="PROSITE" id="PS50850">
    <property type="entry name" value="MFS"/>
    <property type="match status" value="1"/>
</dbReference>
<sequence length="429" mass="45656">MAHAEDAPTDLPPSEYTPRAVKTLLGSFCGMFCTVGFVNSFGLFLEYYKKDQLSDQPESTIAWIAAIDIFFIFGVSVVSGPLLDTIGPRLLLCIGSLGSVFSIMMTSLCKELYQFILAQGILLGISLSLLTCPMIALVGQHIKIKRGAAVGIVIGGSSLGGVLWPIIVNELLQKPNIGFGWTMRIVGFIMLPLLTVTCFCCQPAAPPPPSQPSSSQHQPEPQSEKSSPEPQSPDPTKDTETPLLQNRTLHLTCLSFFIIYFGMFSPFFYVSSYGVSQGFSSSLSFYTISMLNGASLFGRVIPGILADKYGRFNVCIVFTILAGIVALCWTKATSVAGLVVFSIAYGFSSGAILSLQQACALQLATPKTVGLAVGVVMGATALSAMAGIPISGALVQKYGFLALSIYAGVLIRRVFGEDEDVGVAVVDSK</sequence>
<protein>
    <submittedName>
        <fullName evidence="6">Riboflavin transporter MCH5</fullName>
    </submittedName>
</protein>
<dbReference type="Pfam" id="PF07690">
    <property type="entry name" value="MFS_1"/>
    <property type="match status" value="1"/>
</dbReference>
<dbReference type="PANTHER" id="PTHR11360">
    <property type="entry name" value="MONOCARBOXYLATE TRANSPORTER"/>
    <property type="match status" value="1"/>
</dbReference>
<keyword evidence="7" id="KW-1185">Reference proteome</keyword>
<keyword evidence="4" id="KW-1133">Transmembrane helix</keyword>
<feature type="transmembrane region" description="Helical" evidence="4">
    <location>
        <begin position="311"/>
        <end position="329"/>
    </location>
</feature>
<evidence type="ECO:0000313" key="7">
    <source>
        <dbReference type="Proteomes" id="UP000286921"/>
    </source>
</evidence>
<gene>
    <name evidence="6" type="ORF">AAWM_09802</name>
</gene>